<evidence type="ECO:0000256" key="1">
    <source>
        <dbReference type="ARBA" id="ARBA00004651"/>
    </source>
</evidence>
<dbReference type="EC" id="2.4.1.-" evidence="10"/>
<evidence type="ECO:0000256" key="4">
    <source>
        <dbReference type="ARBA" id="ARBA00022676"/>
    </source>
</evidence>
<feature type="transmembrane region" description="Helical" evidence="10">
    <location>
        <begin position="296"/>
        <end position="318"/>
    </location>
</feature>
<dbReference type="InterPro" id="IPR023853">
    <property type="entry name" value="PGA_PgaC/IcaA"/>
</dbReference>
<evidence type="ECO:0000256" key="10">
    <source>
        <dbReference type="RuleBase" id="RU364028"/>
    </source>
</evidence>
<dbReference type="CDD" id="cd06423">
    <property type="entry name" value="CESA_like"/>
    <property type="match status" value="1"/>
</dbReference>
<dbReference type="EMBL" id="FMJE01000003">
    <property type="protein sequence ID" value="SCM80841.1"/>
    <property type="molecule type" value="Genomic_DNA"/>
</dbReference>
<comment type="similarity">
    <text evidence="2 10">Belongs to the glycosyltransferase 2 family.</text>
</comment>
<evidence type="ECO:0000256" key="6">
    <source>
        <dbReference type="ARBA" id="ARBA00022692"/>
    </source>
</evidence>
<dbReference type="Pfam" id="PF13641">
    <property type="entry name" value="Glyco_tranf_2_3"/>
    <property type="match status" value="1"/>
</dbReference>
<name>A0A212LTL5_9FIRM</name>
<protein>
    <recommendedName>
        <fullName evidence="9 10">Poly-beta-1,6-N-acetyl-D-glucosamine synthase</fullName>
        <shortName evidence="10">Poly-beta-1,6-GlcNAc synthase</shortName>
        <ecNumber evidence="10">2.4.1.-</ecNumber>
    </recommendedName>
</protein>
<evidence type="ECO:0000256" key="5">
    <source>
        <dbReference type="ARBA" id="ARBA00022679"/>
    </source>
</evidence>
<gene>
    <name evidence="11" type="primary">pgaC</name>
    <name evidence="11" type="ORF">KL86SPO_31019</name>
</gene>
<evidence type="ECO:0000256" key="2">
    <source>
        <dbReference type="ARBA" id="ARBA00006739"/>
    </source>
</evidence>
<dbReference type="AlphaFoldDB" id="A0A212LTL5"/>
<dbReference type="Gene3D" id="3.90.550.10">
    <property type="entry name" value="Spore Coat Polysaccharide Biosynthesis Protein SpsA, Chain A"/>
    <property type="match status" value="1"/>
</dbReference>
<dbReference type="GO" id="GO:0043708">
    <property type="term" value="P:cell adhesion involved in biofilm formation"/>
    <property type="evidence" value="ECO:0007669"/>
    <property type="project" value="InterPro"/>
</dbReference>
<accession>A0A212LTL5</accession>
<dbReference type="InterPro" id="IPR029044">
    <property type="entry name" value="Nucleotide-diphossugar_trans"/>
</dbReference>
<keyword evidence="5 10" id="KW-0808">Transferase</keyword>
<dbReference type="PANTHER" id="PTHR43630">
    <property type="entry name" value="POLY-BETA-1,6-N-ACETYL-D-GLUCOSAMINE SYNTHASE"/>
    <property type="match status" value="1"/>
</dbReference>
<organism evidence="11">
    <name type="scientific">uncultured Sporomusa sp</name>
    <dbReference type="NCBI Taxonomy" id="307249"/>
    <lineage>
        <taxon>Bacteria</taxon>
        <taxon>Bacillati</taxon>
        <taxon>Bacillota</taxon>
        <taxon>Negativicutes</taxon>
        <taxon>Selenomonadales</taxon>
        <taxon>Sporomusaceae</taxon>
        <taxon>Sporomusa</taxon>
        <taxon>environmental samples</taxon>
    </lineage>
</organism>
<keyword evidence="6 10" id="KW-0812">Transmembrane</keyword>
<dbReference type="PANTHER" id="PTHR43630:SF1">
    <property type="entry name" value="POLY-BETA-1,6-N-ACETYL-D-GLUCOSAMINE SYNTHASE"/>
    <property type="match status" value="1"/>
</dbReference>
<proteinExistence type="inferred from homology"/>
<feature type="transmembrane region" description="Helical" evidence="10">
    <location>
        <begin position="15"/>
        <end position="34"/>
    </location>
</feature>
<feature type="transmembrane region" description="Helical" evidence="10">
    <location>
        <begin position="338"/>
        <end position="355"/>
    </location>
</feature>
<dbReference type="GO" id="GO:0008375">
    <property type="term" value="F:acetylglucosaminyltransferase activity"/>
    <property type="evidence" value="ECO:0007669"/>
    <property type="project" value="UniProtKB-UniRule"/>
</dbReference>
<feature type="transmembrane region" description="Helical" evidence="10">
    <location>
        <begin position="367"/>
        <end position="389"/>
    </location>
</feature>
<comment type="subcellular location">
    <subcellularLocation>
        <location evidence="1 10">Cell membrane</location>
        <topology evidence="1 10">Multi-pass membrane protein</topology>
    </subcellularLocation>
</comment>
<evidence type="ECO:0000256" key="3">
    <source>
        <dbReference type="ARBA" id="ARBA00022475"/>
    </source>
</evidence>
<dbReference type="SUPFAM" id="SSF53448">
    <property type="entry name" value="Nucleotide-diphospho-sugar transferases"/>
    <property type="match status" value="1"/>
</dbReference>
<keyword evidence="8 10" id="KW-0472">Membrane</keyword>
<evidence type="ECO:0000256" key="7">
    <source>
        <dbReference type="ARBA" id="ARBA00022989"/>
    </source>
</evidence>
<keyword evidence="7 10" id="KW-1133">Transmembrane helix</keyword>
<reference evidence="11" key="1">
    <citation type="submission" date="2016-08" db="EMBL/GenBank/DDBJ databases">
        <authorList>
            <person name="Seilhamer J.J."/>
        </authorList>
    </citation>
    <scope>NUCLEOTIDE SEQUENCE</scope>
    <source>
        <strain evidence="11">86</strain>
    </source>
</reference>
<keyword evidence="4 10" id="KW-0328">Glycosyltransferase</keyword>
<dbReference type="RefSeq" id="WP_288184048.1">
    <property type="nucleotide sequence ID" value="NZ_LT608335.1"/>
</dbReference>
<keyword evidence="3 10" id="KW-1003">Cell membrane</keyword>
<dbReference type="GO" id="GO:0005886">
    <property type="term" value="C:plasma membrane"/>
    <property type="evidence" value="ECO:0007669"/>
    <property type="project" value="UniProtKB-SubCell"/>
</dbReference>
<dbReference type="NCBIfam" id="TIGR03937">
    <property type="entry name" value="PgaC_IcaA"/>
    <property type="match status" value="1"/>
</dbReference>
<evidence type="ECO:0000256" key="9">
    <source>
        <dbReference type="NCBIfam" id="TIGR03937"/>
    </source>
</evidence>
<sequence>METYSWLELVENYVFYYPLAMSIVWMIGASYFYLRRERGEKQVPELKEYPLVSVLIPARNEEDAIRSTIEAVLSSQYPNFEIIVLDDASTDSTAAIVQEIEANEERVRVLLLNENVGKPSALRYGTLASRGDILLCIDADAYLDPWAMHWMVSHFNGPRVGAVTGNPRVRNRTSLLAKIQVGEYSSIIGMIKRTQRILGKVLTVSGVIVAFRKQAIFDAGLWDTDMITDDINITWKLEKRFWDIRYEPNALCWILVPETVSGLWRQRVRWAQGGVEVVRRHRDIWKSWKQRRLWPVYLEYVLSIIWSYVFILLGIVGLVNLTYPTGLPEVRIFPEWKGSMLAFICLLQFLIGLTIDQKYEKSIPGYLFWVIWYPFAYWLLTALATVYAAPRALFRKMGQPAVWTSPDRGIFTKL</sequence>
<evidence type="ECO:0000256" key="8">
    <source>
        <dbReference type="ARBA" id="ARBA00023136"/>
    </source>
</evidence>
<evidence type="ECO:0000313" key="11">
    <source>
        <dbReference type="EMBL" id="SCM80841.1"/>
    </source>
</evidence>